<gene>
    <name evidence="1" type="ordered locus">Pden_3412</name>
</gene>
<protein>
    <submittedName>
        <fullName evidence="1">Uncharacterized protein</fullName>
    </submittedName>
</protein>
<dbReference type="AlphaFoldDB" id="A1B7I9"/>
<dbReference type="STRING" id="318586.Pden_3412"/>
<dbReference type="EMBL" id="CP000490">
    <property type="protein sequence ID" value="ABL71483.1"/>
    <property type="molecule type" value="Genomic_DNA"/>
</dbReference>
<dbReference type="InterPro" id="IPR011990">
    <property type="entry name" value="TPR-like_helical_dom_sf"/>
</dbReference>
<evidence type="ECO:0000313" key="1">
    <source>
        <dbReference type="EMBL" id="ABL71483.1"/>
    </source>
</evidence>
<keyword evidence="2" id="KW-1185">Reference proteome</keyword>
<dbReference type="HOGENOM" id="CLU_930149_0_0_5"/>
<name>A1B7I9_PARDP</name>
<dbReference type="SUPFAM" id="SSF48452">
    <property type="entry name" value="TPR-like"/>
    <property type="match status" value="1"/>
</dbReference>
<dbReference type="EnsemblBacteria" id="ABL71483">
    <property type="protein sequence ID" value="ABL71483"/>
    <property type="gene ID" value="Pden_3412"/>
</dbReference>
<dbReference type="KEGG" id="pde:Pden_3412"/>
<dbReference type="Proteomes" id="UP000000361">
    <property type="component" value="Chromosome 2"/>
</dbReference>
<sequence length="299" mass="33650">MEWLEFAEPLLQTQITFQTRLAILNQMQQYNRLGPVLEELLAHIDGPEPRSIALERAFHAAWFRQDAEILERLIARCLALPYPLSGPVRFAREREGIFPGLRRMTETAALWLEGWSPPKVPQATDHTEIAEIARLAGLTGQPERGVGWLRHLLGHYPFLVRARLALAELLSQAGAPSEARAELDIVLTEAPQLPRGYAVYYELLSQCPGTEAETERLLRRRRNRVKALRQPPGPDGLPPYDQESYEFELRRGALGKALLHRSGRPACHYLAAALGEAYPGLRRPVLIPGTRARKIGLMA</sequence>
<dbReference type="RefSeq" id="WP_011749661.1">
    <property type="nucleotide sequence ID" value="NC_008687.1"/>
</dbReference>
<accession>A1B7I9</accession>
<dbReference type="GeneID" id="93453067"/>
<evidence type="ECO:0000313" key="2">
    <source>
        <dbReference type="Proteomes" id="UP000000361"/>
    </source>
</evidence>
<organism evidence="1 2">
    <name type="scientific">Paracoccus denitrificans (strain Pd 1222)</name>
    <dbReference type="NCBI Taxonomy" id="318586"/>
    <lineage>
        <taxon>Bacteria</taxon>
        <taxon>Pseudomonadati</taxon>
        <taxon>Pseudomonadota</taxon>
        <taxon>Alphaproteobacteria</taxon>
        <taxon>Rhodobacterales</taxon>
        <taxon>Paracoccaceae</taxon>
        <taxon>Paracoccus</taxon>
    </lineage>
</organism>
<reference evidence="2" key="1">
    <citation type="submission" date="2006-12" db="EMBL/GenBank/DDBJ databases">
        <title>Complete sequence of chromosome 2 of Paracoccus denitrificans PD1222.</title>
        <authorList>
            <person name="Copeland A."/>
            <person name="Lucas S."/>
            <person name="Lapidus A."/>
            <person name="Barry K."/>
            <person name="Detter J.C."/>
            <person name="Glavina del Rio T."/>
            <person name="Hammon N."/>
            <person name="Israni S."/>
            <person name="Dalin E."/>
            <person name="Tice H."/>
            <person name="Pitluck S."/>
            <person name="Munk A.C."/>
            <person name="Brettin T."/>
            <person name="Bruce D."/>
            <person name="Han C."/>
            <person name="Tapia R."/>
            <person name="Gilna P."/>
            <person name="Schmutz J."/>
            <person name="Larimer F."/>
            <person name="Land M."/>
            <person name="Hauser L."/>
            <person name="Kyrpides N."/>
            <person name="Lykidis A."/>
            <person name="Spiro S."/>
            <person name="Richardson D.J."/>
            <person name="Moir J.W.B."/>
            <person name="Ferguson S.J."/>
            <person name="van Spanning R.J.M."/>
            <person name="Richardson P."/>
        </authorList>
    </citation>
    <scope>NUCLEOTIDE SEQUENCE [LARGE SCALE GENOMIC DNA]</scope>
    <source>
        <strain evidence="2">Pd 1222</strain>
    </source>
</reference>
<proteinExistence type="predicted"/>